<comment type="caution">
    <text evidence="2">The sequence shown here is derived from an EMBL/GenBank/DDBJ whole genome shotgun (WGS) entry which is preliminary data.</text>
</comment>
<dbReference type="EMBL" id="BQNB010011756">
    <property type="protein sequence ID" value="GJS94757.1"/>
    <property type="molecule type" value="Genomic_DNA"/>
</dbReference>
<proteinExistence type="predicted"/>
<feature type="region of interest" description="Disordered" evidence="1">
    <location>
        <begin position="32"/>
        <end position="60"/>
    </location>
</feature>
<evidence type="ECO:0000313" key="3">
    <source>
        <dbReference type="Proteomes" id="UP001151760"/>
    </source>
</evidence>
<keyword evidence="3" id="KW-1185">Reference proteome</keyword>
<gene>
    <name evidence="2" type="ORF">Tco_0801725</name>
</gene>
<sequence>MITDEIKLVENYRMYAEVFRVDVLNTQSQQIESTQGMHRTISTPRLPNPDVGDGEGSAQRKSTVIRLLIPPRRSTLLTPPTPMSTTPIPTATEVEDITLRDIIQLSIAEQKSRDDLEAHQNVEKIKEHLVAEEIEKMVEGTESKDSDEVSNSILNSQNDPGTRLDTRSYKESLKVEKPAVVQLVNVIEEEEESAEDDYELRRREKGKNDLISGYKDRSPIALDQKNILSGFTFFYDTVTNANVPEHDEAETLHNMFKENKLYFKLKRKLFLFLPNNMTTTRSESLKSSVKTICSGNLEVTSRDGDPWSLNQTVKFQKYLTITAQTSKDQKTTSSSTRQKCIYQTQRQRGRQQFTSQSESVSEKTVLSERAQMDKEMQKNLALLAKYFRSSTTPTNNNLTNKQLLRTRGTVGSRVCATTGLQCFNCKGIVPLCKGIQESQAWLKTIVDQNAVECVDERAALANLIANLTLDTKEETKRFYAIKESKAIDSRIDECKTTLMTMLAALGEVLDLKARMQKTKNLSNKGVKETHEKCKESKPKRKANISCYAKKPHKNTVHQFPIQKPKSYFKELYENTIRHGKWWIPTGKLFNSCTGKVDSEPTHVSIVDIPHIHASKQTLGLSAGISFNGQKQQRIDLNADALYNEKQENLRVWLLKLLISKKPVPECSELGIQGLQQLNSQVSSGSKSCSLSKQDSYITTRVGITIPPSHSNAEDNRWLDIGKRSWPSDAMQQPPQAIRFLLTENSVHLSRRYTQHPSDTNVFTMKIEILLEPASNKLLVGKNKAEVGMKIPNWMITDEMKLTKNYRMYAKVFRGNQDVQRKSPIIGHQKSDDLNAKQNEEKVKEHLIAEEIEKMVKGKENVENDEVMEESSPKMVDDRVKELTKTQVLVYIAEGLIMEKKQNQADVAKMIVDSPVRNYMSGHILHVHPTQASQASAQEQQYQLYLTIKGNPQLQHNDLPIWLALKIKFEGLHASNIPCRSSAIHPRDQDDPHDDAHLGGRIANESEPGPSTSGNQEQLDDFDFWTDTYATDDDELPAEKVSQELVKEMSKIVDEAKLRKVVDEMLRQRCTSGDEHQYHIDQMQNFLKNDIVWESRKEILTSPFPPKPTPVVQSCQRDPKAPTLSLVNQDLLYLKKGNSGPETFVLSLHKFPAVIFPDDDIEERTSRWVDKCVKKFNPYARYNVEHWKNPHAKIFYIKRQKEPGKPKEEVYSNSKIIQVIKTYSELGHDHKFVTEIIARRANGSIVSITEPDYKILNKNDIEDMYLLCINDKVDDYAETGLLYNNDVKLGNVTLSLSKEDVEYVQLFEEEIEERLKHRDQMKRWEMYVNERPLGSRRERLE</sequence>
<dbReference type="Proteomes" id="UP001151760">
    <property type="component" value="Unassembled WGS sequence"/>
</dbReference>
<feature type="compositionally biased region" description="Basic and acidic residues" evidence="1">
    <location>
        <begin position="138"/>
        <end position="147"/>
    </location>
</feature>
<evidence type="ECO:0000256" key="1">
    <source>
        <dbReference type="SAM" id="MobiDB-lite"/>
    </source>
</evidence>
<feature type="compositionally biased region" description="Basic and acidic residues" evidence="1">
    <location>
        <begin position="984"/>
        <end position="997"/>
    </location>
</feature>
<feature type="compositionally biased region" description="Polar residues" evidence="1">
    <location>
        <begin position="149"/>
        <end position="160"/>
    </location>
</feature>
<name>A0ABQ4ZXL2_9ASTR</name>
<protein>
    <submittedName>
        <fullName evidence="2">Uncharacterized protein</fullName>
    </submittedName>
</protein>
<feature type="compositionally biased region" description="Polar residues" evidence="1">
    <location>
        <begin position="32"/>
        <end position="45"/>
    </location>
</feature>
<feature type="region of interest" description="Disordered" evidence="1">
    <location>
        <begin position="979"/>
        <end position="1018"/>
    </location>
</feature>
<evidence type="ECO:0000313" key="2">
    <source>
        <dbReference type="EMBL" id="GJS94757.1"/>
    </source>
</evidence>
<organism evidence="2 3">
    <name type="scientific">Tanacetum coccineum</name>
    <dbReference type="NCBI Taxonomy" id="301880"/>
    <lineage>
        <taxon>Eukaryota</taxon>
        <taxon>Viridiplantae</taxon>
        <taxon>Streptophyta</taxon>
        <taxon>Embryophyta</taxon>
        <taxon>Tracheophyta</taxon>
        <taxon>Spermatophyta</taxon>
        <taxon>Magnoliopsida</taxon>
        <taxon>eudicotyledons</taxon>
        <taxon>Gunneridae</taxon>
        <taxon>Pentapetalae</taxon>
        <taxon>asterids</taxon>
        <taxon>campanulids</taxon>
        <taxon>Asterales</taxon>
        <taxon>Asteraceae</taxon>
        <taxon>Asteroideae</taxon>
        <taxon>Anthemideae</taxon>
        <taxon>Anthemidinae</taxon>
        <taxon>Tanacetum</taxon>
    </lineage>
</organism>
<accession>A0ABQ4ZXL2</accession>
<feature type="region of interest" description="Disordered" evidence="1">
    <location>
        <begin position="138"/>
        <end position="165"/>
    </location>
</feature>
<reference evidence="2" key="1">
    <citation type="journal article" date="2022" name="Int. J. Mol. Sci.">
        <title>Draft Genome of Tanacetum Coccineum: Genomic Comparison of Closely Related Tanacetum-Family Plants.</title>
        <authorList>
            <person name="Yamashiro T."/>
            <person name="Shiraishi A."/>
            <person name="Nakayama K."/>
            <person name="Satake H."/>
        </authorList>
    </citation>
    <scope>NUCLEOTIDE SEQUENCE</scope>
</reference>
<reference evidence="2" key="2">
    <citation type="submission" date="2022-01" db="EMBL/GenBank/DDBJ databases">
        <authorList>
            <person name="Yamashiro T."/>
            <person name="Shiraishi A."/>
            <person name="Satake H."/>
            <person name="Nakayama K."/>
        </authorList>
    </citation>
    <scope>NUCLEOTIDE SEQUENCE</scope>
</reference>